<dbReference type="Proteomes" id="UP001059576">
    <property type="component" value="Chromosome"/>
</dbReference>
<dbReference type="NCBIfam" id="TIGR00059">
    <property type="entry name" value="L17"/>
    <property type="match status" value="1"/>
</dbReference>
<evidence type="ECO:0000256" key="4">
    <source>
        <dbReference type="HAMAP-Rule" id="MF_01368"/>
    </source>
</evidence>
<dbReference type="PANTHER" id="PTHR14413">
    <property type="entry name" value="RIBOSOMAL PROTEIN L17"/>
    <property type="match status" value="1"/>
</dbReference>
<keyword evidence="2 4" id="KW-0689">Ribosomal protein</keyword>
<accession>A0ABY5J1J1</accession>
<dbReference type="InterPro" id="IPR000456">
    <property type="entry name" value="Ribosomal_bL17"/>
</dbReference>
<name>A0ABY5J1J1_9BACT</name>
<dbReference type="Gene3D" id="3.90.1030.10">
    <property type="entry name" value="Ribosomal protein L17"/>
    <property type="match status" value="1"/>
</dbReference>
<evidence type="ECO:0000313" key="6">
    <source>
        <dbReference type="EMBL" id="UUD37109.1"/>
    </source>
</evidence>
<dbReference type="Pfam" id="PF01196">
    <property type="entry name" value="Ribosomal_L17"/>
    <property type="match status" value="1"/>
</dbReference>
<dbReference type="PANTHER" id="PTHR14413:SF16">
    <property type="entry name" value="LARGE RIBOSOMAL SUBUNIT PROTEIN BL17M"/>
    <property type="match status" value="1"/>
</dbReference>
<dbReference type="InterPro" id="IPR047859">
    <property type="entry name" value="Ribosomal_bL17_CS"/>
</dbReference>
<keyword evidence="7" id="KW-1185">Reference proteome</keyword>
<evidence type="ECO:0000256" key="3">
    <source>
        <dbReference type="ARBA" id="ARBA00023274"/>
    </source>
</evidence>
<proteinExistence type="inferred from homology"/>
<dbReference type="EMBL" id="CP101808">
    <property type="protein sequence ID" value="UUD37109.1"/>
    <property type="molecule type" value="Genomic_DNA"/>
</dbReference>
<reference evidence="6" key="1">
    <citation type="submission" date="2022-07" db="EMBL/GenBank/DDBJ databases">
        <title>Complete genome of Mycoplasma equigenitalium type strain T37.</title>
        <authorList>
            <person name="Spergser J."/>
        </authorList>
    </citation>
    <scope>NUCLEOTIDE SEQUENCE</scope>
    <source>
        <strain evidence="6">T37</strain>
    </source>
</reference>
<keyword evidence="3 4" id="KW-0687">Ribonucleoprotein</keyword>
<dbReference type="PROSITE" id="PS01167">
    <property type="entry name" value="RIBOSOMAL_L17"/>
    <property type="match status" value="1"/>
</dbReference>
<dbReference type="HAMAP" id="MF_01368">
    <property type="entry name" value="Ribosomal_bL17"/>
    <property type="match status" value="1"/>
</dbReference>
<gene>
    <name evidence="4 6" type="primary">rplQ</name>
    <name evidence="6" type="ORF">NPA09_00840</name>
</gene>
<dbReference type="SUPFAM" id="SSF64263">
    <property type="entry name" value="Prokaryotic ribosomal protein L17"/>
    <property type="match status" value="1"/>
</dbReference>
<evidence type="ECO:0000256" key="2">
    <source>
        <dbReference type="ARBA" id="ARBA00022980"/>
    </source>
</evidence>
<dbReference type="InterPro" id="IPR036373">
    <property type="entry name" value="Ribosomal_bL17_sf"/>
</dbReference>
<dbReference type="RefSeq" id="WP_129722257.1">
    <property type="nucleotide sequence ID" value="NZ_CP101808.1"/>
</dbReference>
<evidence type="ECO:0000256" key="1">
    <source>
        <dbReference type="ARBA" id="ARBA00008777"/>
    </source>
</evidence>
<protein>
    <recommendedName>
        <fullName evidence="4">Large ribosomal subunit protein bL17</fullName>
    </recommendedName>
</protein>
<sequence>MANPKQLYRRNTTWRHGVMRSLTTDVLRYGKITTTITRAKELRKHVDKMITKAKTNTLASRRQAAAFLRNVNVSEKETILQHLFSKIGPKYAKRNGGYTRIIKLPRRLGDNTRMAVIELV</sequence>
<evidence type="ECO:0000313" key="7">
    <source>
        <dbReference type="Proteomes" id="UP001059576"/>
    </source>
</evidence>
<evidence type="ECO:0000256" key="5">
    <source>
        <dbReference type="RuleBase" id="RU000660"/>
    </source>
</evidence>
<comment type="similarity">
    <text evidence="1 4 5">Belongs to the bacterial ribosomal protein bL17 family.</text>
</comment>
<organism evidence="6 7">
    <name type="scientific">Mycoplasmopsis equigenitalium</name>
    <dbReference type="NCBI Taxonomy" id="114883"/>
    <lineage>
        <taxon>Bacteria</taxon>
        <taxon>Bacillati</taxon>
        <taxon>Mycoplasmatota</taxon>
        <taxon>Mycoplasmoidales</taxon>
        <taxon>Metamycoplasmataceae</taxon>
        <taxon>Mycoplasmopsis</taxon>
    </lineage>
</organism>
<comment type="subunit">
    <text evidence="4">Part of the 50S ribosomal subunit. Contacts protein L32.</text>
</comment>
<dbReference type="GO" id="GO:0005840">
    <property type="term" value="C:ribosome"/>
    <property type="evidence" value="ECO:0007669"/>
    <property type="project" value="UniProtKB-KW"/>
</dbReference>